<dbReference type="PANTHER" id="PTHR24198">
    <property type="entry name" value="ANKYRIN REPEAT AND PROTEIN KINASE DOMAIN-CONTAINING PROTEIN"/>
    <property type="match status" value="1"/>
</dbReference>
<dbReference type="Pfam" id="PF00069">
    <property type="entry name" value="Pkinase"/>
    <property type="match status" value="1"/>
</dbReference>
<dbReference type="SUPFAM" id="SSF48403">
    <property type="entry name" value="Ankyrin repeat"/>
    <property type="match status" value="1"/>
</dbReference>
<dbReference type="GO" id="GO:0005524">
    <property type="term" value="F:ATP binding"/>
    <property type="evidence" value="ECO:0007669"/>
    <property type="project" value="InterPro"/>
</dbReference>
<dbReference type="Proteomes" id="UP000799444">
    <property type="component" value="Unassembled WGS sequence"/>
</dbReference>
<keyword evidence="6" id="KW-1185">Reference proteome</keyword>
<feature type="repeat" description="ANK" evidence="3">
    <location>
        <begin position="987"/>
        <end position="1019"/>
    </location>
</feature>
<proteinExistence type="predicted"/>
<keyword evidence="1" id="KW-0677">Repeat</keyword>
<reference evidence="5" key="1">
    <citation type="journal article" date="2020" name="Stud. Mycol.">
        <title>101 Dothideomycetes genomes: a test case for predicting lifestyles and emergence of pathogens.</title>
        <authorList>
            <person name="Haridas S."/>
            <person name="Albert R."/>
            <person name="Binder M."/>
            <person name="Bloem J."/>
            <person name="Labutti K."/>
            <person name="Salamov A."/>
            <person name="Andreopoulos B."/>
            <person name="Baker S."/>
            <person name="Barry K."/>
            <person name="Bills G."/>
            <person name="Bluhm B."/>
            <person name="Cannon C."/>
            <person name="Castanera R."/>
            <person name="Culley D."/>
            <person name="Daum C."/>
            <person name="Ezra D."/>
            <person name="Gonzalez J."/>
            <person name="Henrissat B."/>
            <person name="Kuo A."/>
            <person name="Liang C."/>
            <person name="Lipzen A."/>
            <person name="Lutzoni F."/>
            <person name="Magnuson J."/>
            <person name="Mondo S."/>
            <person name="Nolan M."/>
            <person name="Ohm R."/>
            <person name="Pangilinan J."/>
            <person name="Park H.-J."/>
            <person name="Ramirez L."/>
            <person name="Alfaro M."/>
            <person name="Sun H."/>
            <person name="Tritt A."/>
            <person name="Yoshinaga Y."/>
            <person name="Zwiers L.-H."/>
            <person name="Turgeon B."/>
            <person name="Goodwin S."/>
            <person name="Spatafora J."/>
            <person name="Crous P."/>
            <person name="Grigoriev I."/>
        </authorList>
    </citation>
    <scope>NUCLEOTIDE SEQUENCE</scope>
    <source>
        <strain evidence="5">CBS 125425</strain>
    </source>
</reference>
<dbReference type="Gene3D" id="3.30.200.20">
    <property type="entry name" value="Phosphorylase Kinase, domain 1"/>
    <property type="match status" value="1"/>
</dbReference>
<dbReference type="InterPro" id="IPR008271">
    <property type="entry name" value="Ser/Thr_kinase_AS"/>
</dbReference>
<dbReference type="Gene3D" id="1.25.40.20">
    <property type="entry name" value="Ankyrin repeat-containing domain"/>
    <property type="match status" value="3"/>
</dbReference>
<organism evidence="5 6">
    <name type="scientific">Polyplosphaeria fusca</name>
    <dbReference type="NCBI Taxonomy" id="682080"/>
    <lineage>
        <taxon>Eukaryota</taxon>
        <taxon>Fungi</taxon>
        <taxon>Dikarya</taxon>
        <taxon>Ascomycota</taxon>
        <taxon>Pezizomycotina</taxon>
        <taxon>Dothideomycetes</taxon>
        <taxon>Pleosporomycetidae</taxon>
        <taxon>Pleosporales</taxon>
        <taxon>Tetraplosphaeriaceae</taxon>
        <taxon>Polyplosphaeria</taxon>
    </lineage>
</organism>
<dbReference type="Gene3D" id="1.10.510.10">
    <property type="entry name" value="Transferase(Phosphotransferase) domain 1"/>
    <property type="match status" value="1"/>
</dbReference>
<dbReference type="PROSITE" id="PS50088">
    <property type="entry name" value="ANK_REPEAT"/>
    <property type="match status" value="4"/>
</dbReference>
<dbReference type="Pfam" id="PF00023">
    <property type="entry name" value="Ank"/>
    <property type="match status" value="4"/>
</dbReference>
<feature type="repeat" description="ANK" evidence="3">
    <location>
        <begin position="895"/>
        <end position="927"/>
    </location>
</feature>
<evidence type="ECO:0000256" key="1">
    <source>
        <dbReference type="ARBA" id="ARBA00022737"/>
    </source>
</evidence>
<dbReference type="PANTHER" id="PTHR24198:SF165">
    <property type="entry name" value="ANKYRIN REPEAT-CONTAINING PROTEIN-RELATED"/>
    <property type="match status" value="1"/>
</dbReference>
<evidence type="ECO:0000259" key="4">
    <source>
        <dbReference type="PROSITE" id="PS50011"/>
    </source>
</evidence>
<comment type="caution">
    <text evidence="5">The sequence shown here is derived from an EMBL/GenBank/DDBJ whole genome shotgun (WGS) entry which is preliminary data.</text>
</comment>
<protein>
    <submittedName>
        <fullName evidence="5">Ankyrin</fullName>
    </submittedName>
</protein>
<dbReference type="InterPro" id="IPR002110">
    <property type="entry name" value="Ankyrin_rpt"/>
</dbReference>
<evidence type="ECO:0000313" key="5">
    <source>
        <dbReference type="EMBL" id="KAF2726710.1"/>
    </source>
</evidence>
<feature type="repeat" description="ANK" evidence="3">
    <location>
        <begin position="652"/>
        <end position="684"/>
    </location>
</feature>
<dbReference type="InterPro" id="IPR000719">
    <property type="entry name" value="Prot_kinase_dom"/>
</dbReference>
<dbReference type="GO" id="GO:0004672">
    <property type="term" value="F:protein kinase activity"/>
    <property type="evidence" value="ECO:0007669"/>
    <property type="project" value="InterPro"/>
</dbReference>
<dbReference type="PROSITE" id="PS00108">
    <property type="entry name" value="PROTEIN_KINASE_ST"/>
    <property type="match status" value="1"/>
</dbReference>
<feature type="repeat" description="ANK" evidence="3">
    <location>
        <begin position="824"/>
        <end position="856"/>
    </location>
</feature>
<dbReference type="AlphaFoldDB" id="A0A9P4QI48"/>
<name>A0A9P4QI48_9PLEO</name>
<evidence type="ECO:0000256" key="3">
    <source>
        <dbReference type="PROSITE-ProRule" id="PRU00023"/>
    </source>
</evidence>
<keyword evidence="2 3" id="KW-0040">ANK repeat</keyword>
<dbReference type="OrthoDB" id="3783197at2759"/>
<dbReference type="PROSITE" id="PS50011">
    <property type="entry name" value="PROTEIN_KINASE_DOM"/>
    <property type="match status" value="1"/>
</dbReference>
<dbReference type="SUPFAM" id="SSF56112">
    <property type="entry name" value="Protein kinase-like (PK-like)"/>
    <property type="match status" value="1"/>
</dbReference>
<dbReference type="InterPro" id="IPR011009">
    <property type="entry name" value="Kinase-like_dom_sf"/>
</dbReference>
<dbReference type="SMART" id="SM00248">
    <property type="entry name" value="ANK"/>
    <property type="match status" value="9"/>
</dbReference>
<evidence type="ECO:0000256" key="2">
    <source>
        <dbReference type="ARBA" id="ARBA00023043"/>
    </source>
</evidence>
<accession>A0A9P4QI48</accession>
<dbReference type="PROSITE" id="PS50297">
    <property type="entry name" value="ANK_REP_REGION"/>
    <property type="match status" value="4"/>
</dbReference>
<dbReference type="InterPro" id="IPR036770">
    <property type="entry name" value="Ankyrin_rpt-contain_sf"/>
</dbReference>
<sequence length="1097" mass="120807">MSSQNLSSAWLSRRHSMSALGARYRDSHSGTSFGTGPGILTASFARAGFSPERASHRTSLEGFIETLQRSGLNGPLLLSGIAEKIGEGGQFHVFKQEALFLTRNSWNTSLVAIKQPSFRSGRALDLAERNNERILHQIHIEIKALTNNRLRNHPNIVRLLGWAVGDEAWNNPLLLLLELAFSDLAQYLETNPHIGPSLKAILCGDVAAGVDAIHEAGFVHGDLKPGNVLLFLGRFRTVAKLADFGFAAEGGLPAPGGTQGWQAPDRVSSPEADRFSYGLLIWSIFFIGGATPPTNVHESSAAMAQRDLEKQDGTFPKDIYQMLASILRDSLNENPSGRPARLNDYFEHLENMHLESEHAEPELAQNLQQAFGRKGPGFTWEVPALPETLLKSLYRRWTNSQETSTAITSKQLLAIALNFTFRPPANSEKSIEIIVALLRSSAERGDPVSRVLSIKTAKHFLGEDATISWDEAKEWLMSAVSTGSIHARAELKRLDSNALTNSLMTFHRAGGFNLIYWDVGVAPDHPGRGPRKTFTDYGTLHWLAAFGTLDDLTSYLDSNTSLEIDLKTTRQETALFLACGRGSWSHARALLERGADATVKCTGLGLTCLHWAFAFEETTCKAAVQELSEAGANANALVAVELPFYHYPFVLPAGTPLHWAVATASHCAIKALLESGADPLIRNKSDPYMYDDRIRWLYATQGPDNEGCTYFEPNCMGLSALDIAALHRDPYIFESLVSRAQAVDVNSADEEGFTVLHRLASSHVFRTSRGSRYSSVPFRGYDEMGNAQEIIKAIIRLGGDVERLTSSAETAKRKERQTWQNKLPSYTPLMLAMLEGDYHLMQSLIDHGASVSTENIAKDVALDCISHRARDQPNLIKCMQTLLQNGADANRLSSHGTSPLFHAATAGQPAIFKLLLSRGAHIDSTGTVNTALESGQSAFEKLAAVSRDFFPQPKDETLWGLLSDYVFGSTDADGDRRRRVVQGGDPTGQTLLHVCSANALARSVEALLSNGASVNALQRKFVREEREGRAMKKVWFETPLDTLEATKRFHENLMRHRSVYSAQQLESMQNEWNDVSRILKSHGGRPCSEATFSEPWE</sequence>
<dbReference type="SMART" id="SM00220">
    <property type="entry name" value="S_TKc"/>
    <property type="match status" value="1"/>
</dbReference>
<evidence type="ECO:0000313" key="6">
    <source>
        <dbReference type="Proteomes" id="UP000799444"/>
    </source>
</evidence>
<dbReference type="EMBL" id="ML996404">
    <property type="protein sequence ID" value="KAF2726710.1"/>
    <property type="molecule type" value="Genomic_DNA"/>
</dbReference>
<gene>
    <name evidence="5" type="ORF">EJ04DRAFT_582521</name>
</gene>
<feature type="domain" description="Protein kinase" evidence="4">
    <location>
        <begin position="79"/>
        <end position="354"/>
    </location>
</feature>